<proteinExistence type="inferred from homology"/>
<comment type="similarity">
    <text evidence="3">Belongs to the acetyltransferase family. MAK3 subfamily.</text>
</comment>
<gene>
    <name evidence="6" type="ORF">TeGR_g13906</name>
</gene>
<reference evidence="6 7" key="1">
    <citation type="journal article" date="2023" name="Commun. Biol.">
        <title>Genome analysis of Parmales, the sister group of diatoms, reveals the evolutionary specialization of diatoms from phago-mixotrophs to photoautotrophs.</title>
        <authorList>
            <person name="Ban H."/>
            <person name="Sato S."/>
            <person name="Yoshikawa S."/>
            <person name="Yamada K."/>
            <person name="Nakamura Y."/>
            <person name="Ichinomiya M."/>
            <person name="Sato N."/>
            <person name="Blanc-Mathieu R."/>
            <person name="Endo H."/>
            <person name="Kuwata A."/>
            <person name="Ogata H."/>
        </authorList>
    </citation>
    <scope>NUCLEOTIDE SEQUENCE [LARGE SCALE GENOMIC DNA]</scope>
</reference>
<feature type="region of interest" description="Disordered" evidence="4">
    <location>
        <begin position="108"/>
        <end position="146"/>
    </location>
</feature>
<dbReference type="Proteomes" id="UP001165060">
    <property type="component" value="Unassembled WGS sequence"/>
</dbReference>
<dbReference type="PANTHER" id="PTHR45896">
    <property type="entry name" value="N-ALPHA-ACETYLTRANSFERASE 30"/>
    <property type="match status" value="1"/>
</dbReference>
<dbReference type="PROSITE" id="PS51186">
    <property type="entry name" value="GNAT"/>
    <property type="match status" value="1"/>
</dbReference>
<evidence type="ECO:0000256" key="4">
    <source>
        <dbReference type="SAM" id="MobiDB-lite"/>
    </source>
</evidence>
<evidence type="ECO:0000313" key="6">
    <source>
        <dbReference type="EMBL" id="GMI36546.1"/>
    </source>
</evidence>
<dbReference type="Gene3D" id="3.40.630.30">
    <property type="match status" value="1"/>
</dbReference>
<comment type="caution">
    <text evidence="6">The sequence shown here is derived from an EMBL/GenBank/DDBJ whole genome shotgun (WGS) entry which is preliminary data.</text>
</comment>
<name>A0ABQ6MZX8_9STRA</name>
<evidence type="ECO:0000313" key="7">
    <source>
        <dbReference type="Proteomes" id="UP001165060"/>
    </source>
</evidence>
<dbReference type="Pfam" id="PF00583">
    <property type="entry name" value="Acetyltransf_1"/>
    <property type="match status" value="1"/>
</dbReference>
<evidence type="ECO:0000256" key="1">
    <source>
        <dbReference type="ARBA" id="ARBA00022679"/>
    </source>
</evidence>
<evidence type="ECO:0000259" key="5">
    <source>
        <dbReference type="PROSITE" id="PS51186"/>
    </source>
</evidence>
<dbReference type="InterPro" id="IPR044542">
    <property type="entry name" value="NAA30-like"/>
</dbReference>
<organism evidence="6 7">
    <name type="scientific">Tetraparma gracilis</name>
    <dbReference type="NCBI Taxonomy" id="2962635"/>
    <lineage>
        <taxon>Eukaryota</taxon>
        <taxon>Sar</taxon>
        <taxon>Stramenopiles</taxon>
        <taxon>Ochrophyta</taxon>
        <taxon>Bolidophyceae</taxon>
        <taxon>Parmales</taxon>
        <taxon>Triparmaceae</taxon>
        <taxon>Tetraparma</taxon>
    </lineage>
</organism>
<keyword evidence="7" id="KW-1185">Reference proteome</keyword>
<dbReference type="InterPro" id="IPR000182">
    <property type="entry name" value="GNAT_dom"/>
</dbReference>
<evidence type="ECO:0000256" key="2">
    <source>
        <dbReference type="ARBA" id="ARBA00023315"/>
    </source>
</evidence>
<keyword evidence="1" id="KW-0808">Transferase</keyword>
<evidence type="ECO:0000256" key="3">
    <source>
        <dbReference type="ARBA" id="ARBA00024025"/>
    </source>
</evidence>
<feature type="domain" description="N-acetyltransferase" evidence="5">
    <location>
        <begin position="25"/>
        <end position="230"/>
    </location>
</feature>
<accession>A0ABQ6MZX8</accession>
<dbReference type="EMBL" id="BRYB01003430">
    <property type="protein sequence ID" value="GMI36546.1"/>
    <property type="molecule type" value="Genomic_DNA"/>
</dbReference>
<dbReference type="SUPFAM" id="SSF55729">
    <property type="entry name" value="Acyl-CoA N-acyltransferases (Nat)"/>
    <property type="match status" value="1"/>
</dbReference>
<keyword evidence="2" id="KW-0012">Acyltransferase</keyword>
<feature type="compositionally biased region" description="Pro residues" evidence="4">
    <location>
        <begin position="112"/>
        <end position="126"/>
    </location>
</feature>
<dbReference type="PANTHER" id="PTHR45896:SF1">
    <property type="entry name" value="N-ALPHA-ACETYLTRANSFERASE 30"/>
    <property type="match status" value="1"/>
</dbReference>
<dbReference type="InterPro" id="IPR016181">
    <property type="entry name" value="Acyl_CoA_acyltransferase"/>
</dbReference>
<sequence length="248" mass="26754">MSSSSFFPLPSPLSSYSLPRPSPKIYYRSFSSELDLAHIESLVSPSLSEPYSRSTYRYFVLRTPKACVLGFTYDPSKDPTGGAAPDEAGCMTCVCVCVCKVDPEDEAFGSTLPPPSPAPAPAPAQPAVPSVSKLSLRPPPPPAAEPAQGYVGMLSVSPSHQGLSVASTALRLALRSLRRDYGCRSAVLEVEAVNGAAVRVYEREGFVREGRLRRYYLNGSDAFRLRLVFDEERAGEVERKIEAGTLGC</sequence>
<protein>
    <recommendedName>
        <fullName evidence="5">N-acetyltransferase domain-containing protein</fullName>
    </recommendedName>
</protein>